<dbReference type="PANTHER" id="PTHR46493:SF1">
    <property type="entry name" value="PEPTIDYL-PROLYL CIS-TRANS ISOMERASE FKBP3"/>
    <property type="match status" value="1"/>
</dbReference>
<feature type="compositionally biased region" description="Basic and acidic residues" evidence="7">
    <location>
        <begin position="78"/>
        <end position="108"/>
    </location>
</feature>
<keyword evidence="4 6" id="KW-0697">Rotamase</keyword>
<dbReference type="Proteomes" id="UP000015101">
    <property type="component" value="Unassembled WGS sequence"/>
</dbReference>
<feature type="region of interest" description="Disordered" evidence="7">
    <location>
        <begin position="72"/>
        <end position="108"/>
    </location>
</feature>
<dbReference type="EnsemblMetazoa" id="HelroT156441">
    <property type="protein sequence ID" value="HelroP156441"/>
    <property type="gene ID" value="HelroG156441"/>
</dbReference>
<dbReference type="SUPFAM" id="SSF54534">
    <property type="entry name" value="FKBP-like"/>
    <property type="match status" value="1"/>
</dbReference>
<evidence type="ECO:0000256" key="6">
    <source>
        <dbReference type="PROSITE-ProRule" id="PRU00277"/>
    </source>
</evidence>
<dbReference type="Gene3D" id="3.10.50.40">
    <property type="match status" value="1"/>
</dbReference>
<comment type="catalytic activity">
    <reaction evidence="1 6">
        <text>[protein]-peptidylproline (omega=180) = [protein]-peptidylproline (omega=0)</text>
        <dbReference type="Rhea" id="RHEA:16237"/>
        <dbReference type="Rhea" id="RHEA-COMP:10747"/>
        <dbReference type="Rhea" id="RHEA-COMP:10748"/>
        <dbReference type="ChEBI" id="CHEBI:83833"/>
        <dbReference type="ChEBI" id="CHEBI:83834"/>
        <dbReference type="EC" id="5.2.1.8"/>
    </reaction>
</comment>
<dbReference type="HOGENOM" id="CLU_013615_12_2_1"/>
<dbReference type="CTD" id="20197567"/>
<evidence type="ECO:0000256" key="1">
    <source>
        <dbReference type="ARBA" id="ARBA00000971"/>
    </source>
</evidence>
<evidence type="ECO:0000256" key="5">
    <source>
        <dbReference type="ARBA" id="ARBA00023235"/>
    </source>
</evidence>
<reference evidence="11" key="1">
    <citation type="submission" date="2012-12" db="EMBL/GenBank/DDBJ databases">
        <authorList>
            <person name="Hellsten U."/>
            <person name="Grimwood J."/>
            <person name="Chapman J.A."/>
            <person name="Shapiro H."/>
            <person name="Aerts A."/>
            <person name="Otillar R.P."/>
            <person name="Terry A.Y."/>
            <person name="Boore J.L."/>
            <person name="Simakov O."/>
            <person name="Marletaz F."/>
            <person name="Cho S.-J."/>
            <person name="Edsinger-Gonzales E."/>
            <person name="Havlak P."/>
            <person name="Kuo D.-H."/>
            <person name="Larsson T."/>
            <person name="Lv J."/>
            <person name="Arendt D."/>
            <person name="Savage R."/>
            <person name="Osoegawa K."/>
            <person name="de Jong P."/>
            <person name="Lindberg D.R."/>
            <person name="Seaver E.C."/>
            <person name="Weisblat D.A."/>
            <person name="Putnam N.H."/>
            <person name="Grigoriev I.V."/>
            <person name="Rokhsar D.S."/>
        </authorList>
    </citation>
    <scope>NUCLEOTIDE SEQUENCE</scope>
</reference>
<reference evidence="10" key="3">
    <citation type="submission" date="2015-06" db="UniProtKB">
        <authorList>
            <consortium name="EnsemblMetazoa"/>
        </authorList>
    </citation>
    <scope>IDENTIFICATION</scope>
</reference>
<dbReference type="EC" id="5.2.1.8" evidence="2 6"/>
<evidence type="ECO:0000313" key="11">
    <source>
        <dbReference type="Proteomes" id="UP000015101"/>
    </source>
</evidence>
<dbReference type="GO" id="GO:0003755">
    <property type="term" value="F:peptidyl-prolyl cis-trans isomerase activity"/>
    <property type="evidence" value="ECO:0007669"/>
    <property type="project" value="UniProtKB-KW"/>
</dbReference>
<dbReference type="OMA" id="IEPDWAY"/>
<keyword evidence="11" id="KW-1185">Reference proteome</keyword>
<evidence type="ECO:0000256" key="3">
    <source>
        <dbReference type="ARBA" id="ARBA00022553"/>
    </source>
</evidence>
<dbReference type="InterPro" id="IPR041200">
    <property type="entry name" value="FKBP3_BTHB"/>
</dbReference>
<keyword evidence="5 6" id="KW-0413">Isomerase</keyword>
<dbReference type="InterPro" id="IPR043368">
    <property type="entry name" value="FKBP3"/>
</dbReference>
<dbReference type="Pfam" id="PF00254">
    <property type="entry name" value="FKBP_C"/>
    <property type="match status" value="1"/>
</dbReference>
<dbReference type="PROSITE" id="PS50059">
    <property type="entry name" value="FKBP_PPIASE"/>
    <property type="match status" value="1"/>
</dbReference>
<dbReference type="OrthoDB" id="1902587at2759"/>
<dbReference type="GeneID" id="20197567"/>
<dbReference type="STRING" id="6412.T1ELW7"/>
<dbReference type="EMBL" id="KB095959">
    <property type="protein sequence ID" value="ESO09330.1"/>
    <property type="molecule type" value="Genomic_DNA"/>
</dbReference>
<feature type="domain" description="PPIase FKBP-type" evidence="8">
    <location>
        <begin position="127"/>
        <end position="221"/>
    </location>
</feature>
<evidence type="ECO:0000313" key="10">
    <source>
        <dbReference type="EnsemblMetazoa" id="HelroP156441"/>
    </source>
</evidence>
<protein>
    <recommendedName>
        <fullName evidence="2 6">peptidylprolyl isomerase</fullName>
        <ecNumber evidence="2 6">5.2.1.8</ecNumber>
    </recommendedName>
</protein>
<accession>T1ELW7</accession>
<dbReference type="PANTHER" id="PTHR46493">
    <property type="entry name" value="PEPTIDYL-PROLYL CIS-TRANS ISOMERASE FKBP3"/>
    <property type="match status" value="1"/>
</dbReference>
<dbReference type="InParanoid" id="T1ELW7"/>
<evidence type="ECO:0000256" key="4">
    <source>
        <dbReference type="ARBA" id="ARBA00023110"/>
    </source>
</evidence>
<name>T1ELW7_HELRO</name>
<reference evidence="9 11" key="2">
    <citation type="journal article" date="2013" name="Nature">
        <title>Insights into bilaterian evolution from three spiralian genomes.</title>
        <authorList>
            <person name="Simakov O."/>
            <person name="Marletaz F."/>
            <person name="Cho S.J."/>
            <person name="Edsinger-Gonzales E."/>
            <person name="Havlak P."/>
            <person name="Hellsten U."/>
            <person name="Kuo D.H."/>
            <person name="Larsson T."/>
            <person name="Lv J."/>
            <person name="Arendt D."/>
            <person name="Savage R."/>
            <person name="Osoegawa K."/>
            <person name="de Jong P."/>
            <person name="Grimwood J."/>
            <person name="Chapman J.A."/>
            <person name="Shapiro H."/>
            <person name="Aerts A."/>
            <person name="Otillar R.P."/>
            <person name="Terry A.Y."/>
            <person name="Boore J.L."/>
            <person name="Grigoriev I.V."/>
            <person name="Lindberg D.R."/>
            <person name="Seaver E.C."/>
            <person name="Weisblat D.A."/>
            <person name="Putnam N.H."/>
            <person name="Rokhsar D.S."/>
        </authorList>
    </citation>
    <scope>NUCLEOTIDE SEQUENCE</scope>
</reference>
<evidence type="ECO:0000259" key="8">
    <source>
        <dbReference type="PROSITE" id="PS50059"/>
    </source>
</evidence>
<organism evidence="10 11">
    <name type="scientific">Helobdella robusta</name>
    <name type="common">Californian leech</name>
    <dbReference type="NCBI Taxonomy" id="6412"/>
    <lineage>
        <taxon>Eukaryota</taxon>
        <taxon>Metazoa</taxon>
        <taxon>Spiralia</taxon>
        <taxon>Lophotrochozoa</taxon>
        <taxon>Annelida</taxon>
        <taxon>Clitellata</taxon>
        <taxon>Hirudinea</taxon>
        <taxon>Rhynchobdellida</taxon>
        <taxon>Glossiphoniidae</taxon>
        <taxon>Helobdella</taxon>
    </lineage>
</organism>
<evidence type="ECO:0000256" key="2">
    <source>
        <dbReference type="ARBA" id="ARBA00013194"/>
    </source>
</evidence>
<dbReference type="eggNOG" id="KOG0544">
    <property type="taxonomic scope" value="Eukaryota"/>
</dbReference>
<dbReference type="Pfam" id="PF18410">
    <property type="entry name" value="BTHB"/>
    <property type="match status" value="1"/>
</dbReference>
<dbReference type="AlphaFoldDB" id="T1ELW7"/>
<dbReference type="CDD" id="cd21063">
    <property type="entry name" value="BTHB_FKBP25"/>
    <property type="match status" value="1"/>
</dbReference>
<dbReference type="InterPro" id="IPR046357">
    <property type="entry name" value="PPIase_dom_sf"/>
</dbReference>
<evidence type="ECO:0000313" key="9">
    <source>
        <dbReference type="EMBL" id="ESO09330.1"/>
    </source>
</evidence>
<dbReference type="FunFam" id="3.10.50.40:FF:000006">
    <property type="entry name" value="Peptidyl-prolyl cis-trans isomerase"/>
    <property type="match status" value="1"/>
</dbReference>
<dbReference type="EMBL" id="AMQM01002937">
    <property type="status" value="NOT_ANNOTATED_CDS"/>
    <property type="molecule type" value="Genomic_DNA"/>
</dbReference>
<sequence length="221" mass="24598">MTDVLPPYKDEDLLSDAVSKKDLVAFLQANASEKFLVEQKLKGTVNNVAKVKTKPQLAEHYKHLFATKDFRGTGNDEVEQKVPEKKVETKAEATEKPKKSQAKEPEVPKYTKKILKQGDKCTYPKKGDEVECYYTGKLDNGKVFDTNVDDGKKAKKNPPLKFKVGVGKVIRGWDEALLTMTVGEKAELVIQPEWAYGKKGVEGKVPSGATLHFEVELVSIS</sequence>
<gene>
    <name evidence="10" type="primary">20197567</name>
    <name evidence="9" type="ORF">HELRODRAFT_156441</name>
</gene>
<proteinExistence type="predicted"/>
<dbReference type="RefSeq" id="XP_009012423.1">
    <property type="nucleotide sequence ID" value="XM_009014175.1"/>
</dbReference>
<dbReference type="Gene3D" id="1.10.720.80">
    <property type="match status" value="1"/>
</dbReference>
<evidence type="ECO:0000256" key="7">
    <source>
        <dbReference type="SAM" id="MobiDB-lite"/>
    </source>
</evidence>
<dbReference type="InterPro" id="IPR001179">
    <property type="entry name" value="PPIase_FKBP_dom"/>
</dbReference>
<keyword evidence="3" id="KW-0597">Phosphoprotein</keyword>
<dbReference type="KEGG" id="hro:HELRODRAFT_156441"/>